<evidence type="ECO:0000313" key="2">
    <source>
        <dbReference type="EMBL" id="MCG7938663.1"/>
    </source>
</evidence>
<gene>
    <name evidence="2" type="ORF">JAZ04_07375</name>
</gene>
<organism evidence="2 3">
    <name type="scientific">Candidatus Thiodiazotropha lotti</name>
    <dbReference type="NCBI Taxonomy" id="2792787"/>
    <lineage>
        <taxon>Bacteria</taxon>
        <taxon>Pseudomonadati</taxon>
        <taxon>Pseudomonadota</taxon>
        <taxon>Gammaproteobacteria</taxon>
        <taxon>Chromatiales</taxon>
        <taxon>Sedimenticolaceae</taxon>
        <taxon>Candidatus Thiodiazotropha</taxon>
    </lineage>
</organism>
<keyword evidence="1" id="KW-0732">Signal</keyword>
<sequence>MKYLLILISLLTGSAFAADYNYTDQWNDDESPDGLLTIQIPLRVYDVTNTELIGAAVDVTIRNNWKIEAYSKDTIVASYKKSRIEISADKQYLTIKEVPLYTQPKKKWLLSLRKHIENRIKYHHYMRKIAKES</sequence>
<protein>
    <submittedName>
        <fullName evidence="2">Uncharacterized protein</fullName>
    </submittedName>
</protein>
<proteinExistence type="predicted"/>
<evidence type="ECO:0000313" key="3">
    <source>
        <dbReference type="Proteomes" id="UP000886687"/>
    </source>
</evidence>
<reference evidence="2" key="1">
    <citation type="journal article" date="2021" name="Proc. Natl. Acad. Sci. U.S.A.">
        <title>Global biogeography of chemosynthetic symbionts reveals both localized and globally distributed symbiont groups. .</title>
        <authorList>
            <person name="Osvatic J.T."/>
            <person name="Wilkins L.G.E."/>
            <person name="Leibrecht L."/>
            <person name="Leray M."/>
            <person name="Zauner S."/>
            <person name="Polzin J."/>
            <person name="Camacho Y."/>
            <person name="Gros O."/>
            <person name="van Gils J.A."/>
            <person name="Eisen J.A."/>
            <person name="Petersen J.M."/>
            <person name="Yuen B."/>
        </authorList>
    </citation>
    <scope>NUCLEOTIDE SEQUENCE</scope>
    <source>
        <strain evidence="2">MAGL173</strain>
    </source>
</reference>
<feature type="chain" id="PRO_5039008757" evidence="1">
    <location>
        <begin position="18"/>
        <end position="133"/>
    </location>
</feature>
<dbReference type="AlphaFoldDB" id="A0A9E4K451"/>
<dbReference type="Proteomes" id="UP000886687">
    <property type="component" value="Unassembled WGS sequence"/>
</dbReference>
<name>A0A9E4K451_9GAMM</name>
<evidence type="ECO:0000256" key="1">
    <source>
        <dbReference type="SAM" id="SignalP"/>
    </source>
</evidence>
<dbReference type="EMBL" id="JAEPDI010000003">
    <property type="protein sequence ID" value="MCG7938663.1"/>
    <property type="molecule type" value="Genomic_DNA"/>
</dbReference>
<feature type="signal peptide" evidence="1">
    <location>
        <begin position="1"/>
        <end position="17"/>
    </location>
</feature>
<comment type="caution">
    <text evidence="2">The sequence shown here is derived from an EMBL/GenBank/DDBJ whole genome shotgun (WGS) entry which is preliminary data.</text>
</comment>
<accession>A0A9E4K451</accession>